<evidence type="ECO:0000256" key="3">
    <source>
        <dbReference type="ARBA" id="ARBA00023015"/>
    </source>
</evidence>
<dbReference type="InterPro" id="IPR017930">
    <property type="entry name" value="Myb_dom"/>
</dbReference>
<dbReference type="Gene3D" id="1.10.10.60">
    <property type="entry name" value="Homeodomain-like"/>
    <property type="match status" value="2"/>
</dbReference>
<keyword evidence="6" id="KW-0804">Transcription</keyword>
<dbReference type="InterPro" id="IPR001005">
    <property type="entry name" value="SANT/Myb"/>
</dbReference>
<dbReference type="PROSITE" id="PS51294">
    <property type="entry name" value="HTH_MYB"/>
    <property type="match status" value="2"/>
</dbReference>
<dbReference type="SUPFAM" id="SSF46689">
    <property type="entry name" value="Homeodomain-like"/>
    <property type="match status" value="1"/>
</dbReference>
<dbReference type="CDD" id="cd00167">
    <property type="entry name" value="SANT"/>
    <property type="match status" value="2"/>
</dbReference>
<proteinExistence type="predicted"/>
<evidence type="ECO:0000256" key="2">
    <source>
        <dbReference type="ARBA" id="ARBA00022737"/>
    </source>
</evidence>
<dbReference type="GO" id="GO:0006355">
    <property type="term" value="P:regulation of DNA-templated transcription"/>
    <property type="evidence" value="ECO:0000318"/>
    <property type="project" value="GO_Central"/>
</dbReference>
<name>A0A2I4EBF8_JUGRE</name>
<keyword evidence="7" id="KW-0539">Nucleus</keyword>
<evidence type="ECO:0000256" key="5">
    <source>
        <dbReference type="ARBA" id="ARBA00023159"/>
    </source>
</evidence>
<dbReference type="GeneID" id="108988081"/>
<dbReference type="STRING" id="51240.A0A2I4EBF8"/>
<dbReference type="KEGG" id="jre:108988081"/>
<dbReference type="Proteomes" id="UP000235220">
    <property type="component" value="Chromosome 1"/>
</dbReference>
<keyword evidence="3" id="KW-0805">Transcription regulation</keyword>
<evidence type="ECO:0000256" key="4">
    <source>
        <dbReference type="ARBA" id="ARBA00023125"/>
    </source>
</evidence>
<dbReference type="SMR" id="A0A2I4EBF8"/>
<dbReference type="PANTHER" id="PTHR47999:SF24">
    <property type="entry name" value="TRANSCRIPTION FACTOR MYB90"/>
    <property type="match status" value="1"/>
</dbReference>
<dbReference type="GO" id="GO:0000987">
    <property type="term" value="F:cis-regulatory region sequence-specific DNA binding"/>
    <property type="evidence" value="ECO:0000318"/>
    <property type="project" value="GO_Central"/>
</dbReference>
<keyword evidence="4" id="KW-0238">DNA-binding</keyword>
<dbReference type="GO" id="GO:0005634">
    <property type="term" value="C:nucleus"/>
    <property type="evidence" value="ECO:0000318"/>
    <property type="project" value="GO_Central"/>
</dbReference>
<dbReference type="OrthoDB" id="2143914at2759"/>
<dbReference type="PANTHER" id="PTHR47999">
    <property type="entry name" value="TRANSCRIPTION FACTOR MYB8-RELATED-RELATED"/>
    <property type="match status" value="1"/>
</dbReference>
<evidence type="ECO:0000313" key="8">
    <source>
        <dbReference type="Proteomes" id="UP000235220"/>
    </source>
</evidence>
<evidence type="ECO:0000313" key="9">
    <source>
        <dbReference type="RefSeq" id="XP_018816729.1"/>
    </source>
</evidence>
<sequence length="227" mass="26210">MEGSFAVRKGAWTAGEDKLLKDCIEKDGEGKWHQVPLRAGLNRCRKSCRQRWLNYLKPNIKRGDFEEDEVDLMIRLHTLLGNRWSLIAGRLPGRTANGVKNYWCTHLRKKLPSRIKFEVKDKQKDMIIKKVTVIKPRPRSFSHLLNWKPTIKESSFQQKDNAARNMSPSLMPSENTINWWESLLDDWQSNEIDHPFMSSVGGLCKEPNLGADVSFDMNGLLDFLGVE</sequence>
<dbReference type="Gramene" id="Jr01_08300_p1">
    <property type="protein sequence ID" value="cds.Jr01_08300_p1"/>
    <property type="gene ID" value="Jr01_08300"/>
</dbReference>
<dbReference type="PROSITE" id="PS50090">
    <property type="entry name" value="MYB_LIKE"/>
    <property type="match status" value="2"/>
</dbReference>
<dbReference type="FunCoup" id="A0A2I4EBF8">
    <property type="interactions" value="7"/>
</dbReference>
<reference evidence="9" key="1">
    <citation type="submission" date="2025-08" db="UniProtKB">
        <authorList>
            <consortium name="RefSeq"/>
        </authorList>
    </citation>
    <scope>IDENTIFICATION</scope>
    <source>
        <tissue evidence="9">Leaves</tissue>
    </source>
</reference>
<protein>
    <submittedName>
        <fullName evidence="9">Transcription factor MYB114-like</fullName>
    </submittedName>
</protein>
<dbReference type="RefSeq" id="XP_018816729.1">
    <property type="nucleotide sequence ID" value="XM_018961184.2"/>
</dbReference>
<evidence type="ECO:0000256" key="1">
    <source>
        <dbReference type="ARBA" id="ARBA00004123"/>
    </source>
</evidence>
<dbReference type="AlphaFoldDB" id="A0A2I4EBF8"/>
<dbReference type="SMART" id="SM00717">
    <property type="entry name" value="SANT"/>
    <property type="match status" value="2"/>
</dbReference>
<keyword evidence="8" id="KW-1185">Reference proteome</keyword>
<dbReference type="FunFam" id="1.10.10.60:FF:000218">
    <property type="entry name" value="Myb transcription factor"/>
    <property type="match status" value="1"/>
</dbReference>
<dbReference type="InterPro" id="IPR009057">
    <property type="entry name" value="Homeodomain-like_sf"/>
</dbReference>
<evidence type="ECO:0000256" key="6">
    <source>
        <dbReference type="ARBA" id="ARBA00023163"/>
    </source>
</evidence>
<keyword evidence="5" id="KW-0010">Activator</keyword>
<evidence type="ECO:0000256" key="7">
    <source>
        <dbReference type="ARBA" id="ARBA00023242"/>
    </source>
</evidence>
<comment type="subcellular location">
    <subcellularLocation>
        <location evidence="1">Nucleus</location>
    </subcellularLocation>
</comment>
<organism evidence="8 9">
    <name type="scientific">Juglans regia</name>
    <name type="common">English walnut</name>
    <dbReference type="NCBI Taxonomy" id="51240"/>
    <lineage>
        <taxon>Eukaryota</taxon>
        <taxon>Viridiplantae</taxon>
        <taxon>Streptophyta</taxon>
        <taxon>Embryophyta</taxon>
        <taxon>Tracheophyta</taxon>
        <taxon>Spermatophyta</taxon>
        <taxon>Magnoliopsida</taxon>
        <taxon>eudicotyledons</taxon>
        <taxon>Gunneridae</taxon>
        <taxon>Pentapetalae</taxon>
        <taxon>rosids</taxon>
        <taxon>fabids</taxon>
        <taxon>Fagales</taxon>
        <taxon>Juglandaceae</taxon>
        <taxon>Juglans</taxon>
    </lineage>
</organism>
<dbReference type="Pfam" id="PF00249">
    <property type="entry name" value="Myb_DNA-binding"/>
    <property type="match status" value="2"/>
</dbReference>
<dbReference type="InterPro" id="IPR015495">
    <property type="entry name" value="Myb_TF_plants"/>
</dbReference>
<accession>A0A2I4EBF8</accession>
<keyword evidence="2" id="KW-0677">Repeat</keyword>
<gene>
    <name evidence="9" type="primary">LOC108988081</name>
</gene>